<dbReference type="SUPFAM" id="SSF53474">
    <property type="entry name" value="alpha/beta-Hydrolases"/>
    <property type="match status" value="1"/>
</dbReference>
<feature type="signal peptide" evidence="2">
    <location>
        <begin position="1"/>
        <end position="31"/>
    </location>
</feature>
<accession>A0ABW1X2E4</accession>
<feature type="chain" id="PRO_5047540578" evidence="2">
    <location>
        <begin position="32"/>
        <end position="343"/>
    </location>
</feature>
<feature type="region of interest" description="Disordered" evidence="1">
    <location>
        <begin position="41"/>
        <end position="62"/>
    </location>
</feature>
<dbReference type="InterPro" id="IPR029058">
    <property type="entry name" value="AB_hydrolase_fold"/>
</dbReference>
<dbReference type="RefSeq" id="WP_343886729.1">
    <property type="nucleotide sequence ID" value="NZ_BAAAKI010000022.1"/>
</dbReference>
<dbReference type="Proteomes" id="UP001596266">
    <property type="component" value="Unassembled WGS sequence"/>
</dbReference>
<dbReference type="PANTHER" id="PTHR37574">
    <property type="entry name" value="LIPASE B"/>
    <property type="match status" value="1"/>
</dbReference>
<dbReference type="EMBL" id="JBHSUA010000017">
    <property type="protein sequence ID" value="MFC6396949.1"/>
    <property type="molecule type" value="Genomic_DNA"/>
</dbReference>
<dbReference type="Gene3D" id="3.40.50.1820">
    <property type="entry name" value="alpha/beta hydrolase"/>
    <property type="match status" value="1"/>
</dbReference>
<protein>
    <submittedName>
        <fullName evidence="3">Alpha/beta fold hydrolase</fullName>
    </submittedName>
</protein>
<dbReference type="GO" id="GO:0016787">
    <property type="term" value="F:hydrolase activity"/>
    <property type="evidence" value="ECO:0007669"/>
    <property type="project" value="UniProtKB-KW"/>
</dbReference>
<comment type="caution">
    <text evidence="3">The sequence shown here is derived from an EMBL/GenBank/DDBJ whole genome shotgun (WGS) entry which is preliminary data.</text>
</comment>
<evidence type="ECO:0000313" key="3">
    <source>
        <dbReference type="EMBL" id="MFC6396949.1"/>
    </source>
</evidence>
<evidence type="ECO:0000313" key="4">
    <source>
        <dbReference type="Proteomes" id="UP001596266"/>
    </source>
</evidence>
<sequence>MGSTTFRGAALAAVVAAASFVSMAAAGPAFAADDVITPDHPGGVAAPHSPDGVPSNGTGPQFSTWPAASTYSKLHPGANPRGANDFTCKPAAGSHPVVLVPGTGEDAFATWSYYAPKLRDAGLCVYTFNYNMETNPDREWAVTTGDIRSTAAFLAHYVDKVRAATGAEKVDLVGHSQGGGPLPRAYIKWYGGDKVVNRLIGLVPSNKGTSVYGLGTLAGLDRPNSLSATLLQDYADRHNYESLPQQLAGSPFLAELNDGGMTASGVKYTVISTRYDDVVTPYTNAFIQEPGVENITMQNMCALDHTDHFGFTYDPVAFQVVLNTLAPDHASTPVCVFVPGYAQ</sequence>
<keyword evidence="2" id="KW-0732">Signal</keyword>
<organism evidence="3 4">
    <name type="scientific">Luteococcus sanguinis</name>
    <dbReference type="NCBI Taxonomy" id="174038"/>
    <lineage>
        <taxon>Bacteria</taxon>
        <taxon>Bacillati</taxon>
        <taxon>Actinomycetota</taxon>
        <taxon>Actinomycetes</taxon>
        <taxon>Propionibacteriales</taxon>
        <taxon>Propionibacteriaceae</taxon>
        <taxon>Luteococcus</taxon>
    </lineage>
</organism>
<proteinExistence type="predicted"/>
<dbReference type="PANTHER" id="PTHR37574:SF1">
    <property type="entry name" value="LIPASE B"/>
    <property type="match status" value="1"/>
</dbReference>
<keyword evidence="3" id="KW-0378">Hydrolase</keyword>
<dbReference type="InterPro" id="IPR002918">
    <property type="entry name" value="Lipase_EstA/Esterase_EstB"/>
</dbReference>
<dbReference type="InterPro" id="IPR053228">
    <property type="entry name" value="Stereospecific_Lipase"/>
</dbReference>
<gene>
    <name evidence="3" type="ORF">ACFP57_08125</name>
</gene>
<reference evidence="4" key="1">
    <citation type="journal article" date="2019" name="Int. J. Syst. Evol. Microbiol.">
        <title>The Global Catalogue of Microorganisms (GCM) 10K type strain sequencing project: providing services to taxonomists for standard genome sequencing and annotation.</title>
        <authorList>
            <consortium name="The Broad Institute Genomics Platform"/>
            <consortium name="The Broad Institute Genome Sequencing Center for Infectious Disease"/>
            <person name="Wu L."/>
            <person name="Ma J."/>
        </authorList>
    </citation>
    <scope>NUCLEOTIDE SEQUENCE [LARGE SCALE GENOMIC DNA]</scope>
    <source>
        <strain evidence="4">CGMCC 1.15277</strain>
    </source>
</reference>
<dbReference type="Pfam" id="PF01674">
    <property type="entry name" value="Lipase_2"/>
    <property type="match status" value="1"/>
</dbReference>
<name>A0ABW1X2E4_9ACTN</name>
<evidence type="ECO:0000256" key="2">
    <source>
        <dbReference type="SAM" id="SignalP"/>
    </source>
</evidence>
<keyword evidence="4" id="KW-1185">Reference proteome</keyword>
<evidence type="ECO:0000256" key="1">
    <source>
        <dbReference type="SAM" id="MobiDB-lite"/>
    </source>
</evidence>